<evidence type="ECO:0000256" key="3">
    <source>
        <dbReference type="ARBA" id="ARBA00022896"/>
    </source>
</evidence>
<evidence type="ECO:0000256" key="6">
    <source>
        <dbReference type="RuleBase" id="RU003682"/>
    </source>
</evidence>
<dbReference type="InterPro" id="IPR050295">
    <property type="entry name" value="Plant_2OG-oxidoreductases"/>
</dbReference>
<dbReference type="GO" id="GO:0016491">
    <property type="term" value="F:oxidoreductase activity"/>
    <property type="evidence" value="ECO:0007669"/>
    <property type="project" value="UniProtKB-KW"/>
</dbReference>
<dbReference type="Pfam" id="PF03171">
    <property type="entry name" value="2OG-FeII_Oxy"/>
    <property type="match status" value="1"/>
</dbReference>
<evidence type="ECO:0000313" key="8">
    <source>
        <dbReference type="EMBL" id="KAB1223612.1"/>
    </source>
</evidence>
<keyword evidence="4 6" id="KW-0560">Oxidoreductase</keyword>
<proteinExistence type="inferred from homology"/>
<name>A0A6A1WE85_9ROSI</name>
<protein>
    <submittedName>
        <fullName evidence="8">Protein SRG1</fullName>
    </submittedName>
</protein>
<dbReference type="FunFam" id="2.60.120.330:FF:000001">
    <property type="entry name" value="Protein SRG1"/>
    <property type="match status" value="1"/>
</dbReference>
<dbReference type="EMBL" id="RXIC02000020">
    <property type="protein sequence ID" value="KAB1223612.1"/>
    <property type="molecule type" value="Genomic_DNA"/>
</dbReference>
<dbReference type="Pfam" id="PF14226">
    <property type="entry name" value="DIOX_N"/>
    <property type="match status" value="1"/>
</dbReference>
<evidence type="ECO:0000256" key="5">
    <source>
        <dbReference type="ARBA" id="ARBA00023004"/>
    </source>
</evidence>
<keyword evidence="3" id="KW-0847">Vitamin C</keyword>
<dbReference type="OrthoDB" id="288590at2759"/>
<dbReference type="InterPro" id="IPR027443">
    <property type="entry name" value="IPNS-like_sf"/>
</dbReference>
<keyword evidence="9" id="KW-1185">Reference proteome</keyword>
<dbReference type="AlphaFoldDB" id="A0A6A1WE85"/>
<comment type="similarity">
    <text evidence="1 6">Belongs to the iron/ascorbate-dependent oxidoreductase family.</text>
</comment>
<dbReference type="Proteomes" id="UP000516437">
    <property type="component" value="Chromosome 2"/>
</dbReference>
<dbReference type="PROSITE" id="PS51471">
    <property type="entry name" value="FE2OG_OXY"/>
    <property type="match status" value="1"/>
</dbReference>
<dbReference type="SUPFAM" id="SSF51197">
    <property type="entry name" value="Clavaminate synthase-like"/>
    <property type="match status" value="1"/>
</dbReference>
<dbReference type="GO" id="GO:0046872">
    <property type="term" value="F:metal ion binding"/>
    <property type="evidence" value="ECO:0007669"/>
    <property type="project" value="UniProtKB-KW"/>
</dbReference>
<dbReference type="InterPro" id="IPR005123">
    <property type="entry name" value="Oxoglu/Fe-dep_dioxygenase_dom"/>
</dbReference>
<gene>
    <name evidence="8" type="ORF">CJ030_MR2G024097</name>
</gene>
<organism evidence="8 9">
    <name type="scientific">Morella rubra</name>
    <name type="common">Chinese bayberry</name>
    <dbReference type="NCBI Taxonomy" id="262757"/>
    <lineage>
        <taxon>Eukaryota</taxon>
        <taxon>Viridiplantae</taxon>
        <taxon>Streptophyta</taxon>
        <taxon>Embryophyta</taxon>
        <taxon>Tracheophyta</taxon>
        <taxon>Spermatophyta</taxon>
        <taxon>Magnoliopsida</taxon>
        <taxon>eudicotyledons</taxon>
        <taxon>Gunneridae</taxon>
        <taxon>Pentapetalae</taxon>
        <taxon>rosids</taxon>
        <taxon>fabids</taxon>
        <taxon>Fagales</taxon>
        <taxon>Myricaceae</taxon>
        <taxon>Morella</taxon>
    </lineage>
</organism>
<dbReference type="InterPro" id="IPR026992">
    <property type="entry name" value="DIOX_N"/>
</dbReference>
<keyword evidence="2 6" id="KW-0479">Metal-binding</keyword>
<evidence type="ECO:0000256" key="2">
    <source>
        <dbReference type="ARBA" id="ARBA00022723"/>
    </source>
</evidence>
<evidence type="ECO:0000256" key="4">
    <source>
        <dbReference type="ARBA" id="ARBA00023002"/>
    </source>
</evidence>
<evidence type="ECO:0000259" key="7">
    <source>
        <dbReference type="PROSITE" id="PS51471"/>
    </source>
</evidence>
<reference evidence="8 9" key="1">
    <citation type="journal article" date="2019" name="Plant Biotechnol. J.">
        <title>The red bayberry genome and genetic basis of sex determination.</title>
        <authorList>
            <person name="Jia H.M."/>
            <person name="Jia H.J."/>
            <person name="Cai Q.L."/>
            <person name="Wang Y."/>
            <person name="Zhao H.B."/>
            <person name="Yang W.F."/>
            <person name="Wang G.Y."/>
            <person name="Li Y.H."/>
            <person name="Zhan D.L."/>
            <person name="Shen Y.T."/>
            <person name="Niu Q.F."/>
            <person name="Chang L."/>
            <person name="Qiu J."/>
            <person name="Zhao L."/>
            <person name="Xie H.B."/>
            <person name="Fu W.Y."/>
            <person name="Jin J."/>
            <person name="Li X.W."/>
            <person name="Jiao Y."/>
            <person name="Zhou C.C."/>
            <person name="Tu T."/>
            <person name="Chai C.Y."/>
            <person name="Gao J.L."/>
            <person name="Fan L.J."/>
            <person name="van de Weg E."/>
            <person name="Wang J.Y."/>
            <person name="Gao Z.S."/>
        </authorList>
    </citation>
    <scope>NUCLEOTIDE SEQUENCE [LARGE SCALE GENOMIC DNA]</scope>
    <source>
        <tissue evidence="8">Leaves</tissue>
    </source>
</reference>
<dbReference type="Gene3D" id="2.60.120.330">
    <property type="entry name" value="B-lactam Antibiotic, Isopenicillin N Synthase, Chain"/>
    <property type="match status" value="1"/>
</dbReference>
<evidence type="ECO:0000256" key="1">
    <source>
        <dbReference type="ARBA" id="ARBA00008056"/>
    </source>
</evidence>
<feature type="domain" description="Fe2OG dioxygenase" evidence="7">
    <location>
        <begin position="207"/>
        <end position="307"/>
    </location>
</feature>
<accession>A0A6A1WE85</accession>
<comment type="caution">
    <text evidence="8">The sequence shown here is derived from an EMBL/GenBank/DDBJ whole genome shotgun (WGS) entry which is preliminary data.</text>
</comment>
<keyword evidence="5 6" id="KW-0408">Iron</keyword>
<dbReference type="PANTHER" id="PTHR47991">
    <property type="entry name" value="OXOGLUTARATE/IRON-DEPENDENT DIOXYGENASE"/>
    <property type="match status" value="1"/>
</dbReference>
<dbReference type="InterPro" id="IPR044861">
    <property type="entry name" value="IPNS-like_FE2OG_OXY"/>
</dbReference>
<dbReference type="GO" id="GO:0031418">
    <property type="term" value="F:L-ascorbic acid binding"/>
    <property type="evidence" value="ECO:0007669"/>
    <property type="project" value="UniProtKB-KW"/>
</dbReference>
<sequence>MDQNQTHMGRSILVPSVQELAKDPSLTKVPPRYVRPDQDPPLILSKASSPKVPVIDMQRFLSMDSMDSELEKLHHASKEWGFFLLINHGVSSSLLANVKSGIKEFFDLPMEEKKKFWQEGRVDIEGFGQLFVLSEEQKLDWADVFAMTTLPIHLRKPHLFPKLPLPFRETLEAYSLELKSLAKKILDLMAKALRMEATDMKELFEEGNQAMRMNYYPPCPQPELVIGLNPHSDAGGLTILLQLNETEGLQILKDGMWTPIKPLPDAFVVNVGDCLEILTNGMYRSIEHRATVNSEKERLSIATFYSPKLDGDLGPAASLVNADRPALFRRIIAADYYRGFLTRELHGKSYLDVMRIQNEDEKSI</sequence>
<evidence type="ECO:0000313" key="9">
    <source>
        <dbReference type="Proteomes" id="UP000516437"/>
    </source>
</evidence>